<protein>
    <recommendedName>
        <fullName evidence="7">HNH endonuclease</fullName>
    </recommendedName>
</protein>
<dbReference type="EMBL" id="CP134851">
    <property type="protein sequence ID" value="WNL24415.1"/>
    <property type="molecule type" value="Genomic_DNA"/>
</dbReference>
<dbReference type="EMBL" id="CP134845">
    <property type="protein sequence ID" value="WNL14716.1"/>
    <property type="molecule type" value="Genomic_DNA"/>
</dbReference>
<dbReference type="EMBL" id="CP134850">
    <property type="protein sequence ID" value="WNL21540.1"/>
    <property type="molecule type" value="Genomic_DNA"/>
</dbReference>
<accession>A0AA96D089</accession>
<sequence>MKINEQYIKEYFKIKYIDKINDYERIANNENKNINNIKDSYSNKGGIDKYYCDKLRFDIDNLSEIKKYFNEFNTFYNSYYNNERKEIFQSFEIFKWFNEHKNKCGYCEITQSDLHKIKESRNGNFTLNKNKKRKNATLEIEQKDCTLEEYGSLENLIFACPLCNNAKSNLISEEDWRKYFVKQIKAYYKDILKQI</sequence>
<dbReference type="Gene3D" id="3.30.40.220">
    <property type="match status" value="1"/>
</dbReference>
<evidence type="ECO:0000313" key="6">
    <source>
        <dbReference type="EMBL" id="WNL24692.1"/>
    </source>
</evidence>
<evidence type="ECO:0000313" key="5">
    <source>
        <dbReference type="EMBL" id="WNL24415.1"/>
    </source>
</evidence>
<dbReference type="EMBL" id="CP134852">
    <property type="protein sequence ID" value="WNL24692.1"/>
    <property type="molecule type" value="Genomic_DNA"/>
</dbReference>
<reference evidence="3" key="1">
    <citation type="submission" date="2023-09" db="EMBL/GenBank/DDBJ databases">
        <title>Arcobacter tbilisiensis sp. nov. isolated from chicken meat in Tbilisi, Georgia.</title>
        <authorList>
            <person name="Matthias R."/>
            <person name="Zautner A.E."/>
        </authorList>
    </citation>
    <scope>NUCLEOTIDE SEQUENCE</scope>
    <source>
        <strain evidence="6">LEO 70</strain>
        <strain evidence="5">LEO 74</strain>
        <strain evidence="4">LEO 79</strain>
        <strain evidence="3">LEO 99</strain>
    </source>
</reference>
<proteinExistence type="predicted"/>
<organism evidence="3">
    <name type="scientific">Arcobacter sp. AZ-2023</name>
    <dbReference type="NCBI Taxonomy" id="3074453"/>
    <lineage>
        <taxon>Bacteria</taxon>
        <taxon>Pseudomonadati</taxon>
        <taxon>Campylobacterota</taxon>
        <taxon>Epsilonproteobacteria</taxon>
        <taxon>Campylobacterales</taxon>
        <taxon>Arcobacteraceae</taxon>
        <taxon>Arcobacter</taxon>
    </lineage>
</organism>
<evidence type="ECO:0000313" key="1">
    <source>
        <dbReference type="EMBL" id="WNL13400.1"/>
    </source>
</evidence>
<evidence type="ECO:0000313" key="4">
    <source>
        <dbReference type="EMBL" id="WNL21540.1"/>
    </source>
</evidence>
<dbReference type="EMBL" id="CP134849">
    <property type="protein sequence ID" value="WNL19401.1"/>
    <property type="molecule type" value="Genomic_DNA"/>
</dbReference>
<reference evidence="1" key="2">
    <citation type="submission" date="2023-09" db="EMBL/GenBank/DDBJ databases">
        <title>Characterization of Arcobacter Isolates from Retail Chicken Sold in Supermarkets in Tbilisi, Georgia.</title>
        <authorList>
            <person name="Matthias R."/>
            <person name="Zautner A.E."/>
        </authorList>
    </citation>
    <scope>NUCLEOTIDE SEQUENCE</scope>
    <source>
        <strain evidence="2">LEO 108</strain>
        <strain evidence="1">LEO 109</strain>
    </source>
</reference>
<dbReference type="AlphaFoldDB" id="A0AA96D089"/>
<evidence type="ECO:0000313" key="3">
    <source>
        <dbReference type="EMBL" id="WNL19401.1"/>
    </source>
</evidence>
<evidence type="ECO:0008006" key="7">
    <source>
        <dbReference type="Google" id="ProtNLM"/>
    </source>
</evidence>
<name>A0AA96D089_9BACT</name>
<evidence type="ECO:0000313" key="2">
    <source>
        <dbReference type="EMBL" id="WNL14716.1"/>
    </source>
</evidence>
<dbReference type="EMBL" id="CP134844">
    <property type="protein sequence ID" value="WNL13400.1"/>
    <property type="molecule type" value="Genomic_DNA"/>
</dbReference>
<gene>
    <name evidence="2" type="ORF">RJG51_00665</name>
    <name evidence="1" type="ORF">RJG52_04895</name>
    <name evidence="3" type="ORF">RJG53_01390</name>
    <name evidence="5" type="ORF">RJG55_04910</name>
    <name evidence="4" type="ORF">RJG56_01235</name>
    <name evidence="6" type="ORF">RJG57_06445</name>
</gene>